<evidence type="ECO:0000313" key="1">
    <source>
        <dbReference type="EMBL" id="KKM74287.1"/>
    </source>
</evidence>
<name>A0A0F9MYH0_9ZZZZ</name>
<comment type="caution">
    <text evidence="1">The sequence shown here is derived from an EMBL/GenBank/DDBJ whole genome shotgun (WGS) entry which is preliminary data.</text>
</comment>
<reference evidence="1" key="1">
    <citation type="journal article" date="2015" name="Nature">
        <title>Complex archaea that bridge the gap between prokaryotes and eukaryotes.</title>
        <authorList>
            <person name="Spang A."/>
            <person name="Saw J.H."/>
            <person name="Jorgensen S.L."/>
            <person name="Zaremba-Niedzwiedzka K."/>
            <person name="Martijn J."/>
            <person name="Lind A.E."/>
            <person name="van Eijk R."/>
            <person name="Schleper C."/>
            <person name="Guy L."/>
            <person name="Ettema T.J."/>
        </authorList>
    </citation>
    <scope>NUCLEOTIDE SEQUENCE</scope>
</reference>
<sequence length="148" mass="17209">MKPSDILTTKPISTTKFLYDLEDHIPLVGFYDLKEEANERIEIRQHLYQGDGYRGRTVFSAWLDSKPVMLCMTAGRGYGRDEQRTYIVDKPLYVDMLSYIITLRQWEDIHVIPLDEEYEELSALYGQPLSIEDFDTGKNDTTTTDSNQ</sequence>
<gene>
    <name evidence="1" type="ORF">LCGC14_1401870</name>
</gene>
<dbReference type="AlphaFoldDB" id="A0A0F9MYH0"/>
<dbReference type="EMBL" id="LAZR01009164">
    <property type="protein sequence ID" value="KKM74287.1"/>
    <property type="molecule type" value="Genomic_DNA"/>
</dbReference>
<proteinExistence type="predicted"/>
<organism evidence="1">
    <name type="scientific">marine sediment metagenome</name>
    <dbReference type="NCBI Taxonomy" id="412755"/>
    <lineage>
        <taxon>unclassified sequences</taxon>
        <taxon>metagenomes</taxon>
        <taxon>ecological metagenomes</taxon>
    </lineage>
</organism>
<protein>
    <submittedName>
        <fullName evidence="1">Uncharacterized protein</fullName>
    </submittedName>
</protein>
<accession>A0A0F9MYH0</accession>